<dbReference type="CDD" id="cd00093">
    <property type="entry name" value="HTH_XRE"/>
    <property type="match status" value="1"/>
</dbReference>
<accession>A0A0W0VYL4</accession>
<dbReference type="STRING" id="466.Lmac_2124"/>
<dbReference type="SMART" id="SM00530">
    <property type="entry name" value="HTH_XRE"/>
    <property type="match status" value="1"/>
</dbReference>
<comment type="caution">
    <text evidence="2">The sequence shown here is derived from an EMBL/GenBank/DDBJ whole genome shotgun (WGS) entry which is preliminary data.</text>
</comment>
<protein>
    <submittedName>
        <fullName evidence="2">Phage repressor</fullName>
    </submittedName>
</protein>
<dbReference type="InterPro" id="IPR001387">
    <property type="entry name" value="Cro/C1-type_HTH"/>
</dbReference>
<dbReference type="SUPFAM" id="SSF47413">
    <property type="entry name" value="lambda repressor-like DNA-binding domains"/>
    <property type="match status" value="1"/>
</dbReference>
<dbReference type="EMBL" id="LNYL01000045">
    <property type="protein sequence ID" value="KTD25146.1"/>
    <property type="molecule type" value="Genomic_DNA"/>
</dbReference>
<gene>
    <name evidence="2" type="ORF">Lmac_2124</name>
</gene>
<proteinExistence type="predicted"/>
<name>A0A0W0VYL4_9GAMM</name>
<keyword evidence="3" id="KW-1185">Reference proteome</keyword>
<evidence type="ECO:0000313" key="3">
    <source>
        <dbReference type="Proteomes" id="UP000054908"/>
    </source>
</evidence>
<feature type="domain" description="HTH cro/C1-type" evidence="1">
    <location>
        <begin position="11"/>
        <end position="65"/>
    </location>
</feature>
<sequence length="86" mass="9497">MNLKKIIGSRITQARKANELTIKVLAERTGLGAARIGNWEQGTRCPGPAEAKILSRELRVAASWLLCLTDNPRGEFLDQIVLILNN</sequence>
<dbReference type="Gene3D" id="1.10.260.40">
    <property type="entry name" value="lambda repressor-like DNA-binding domains"/>
    <property type="match status" value="1"/>
</dbReference>
<evidence type="ECO:0000259" key="1">
    <source>
        <dbReference type="PROSITE" id="PS50943"/>
    </source>
</evidence>
<dbReference type="OrthoDB" id="9791537at2"/>
<dbReference type="Pfam" id="PF01381">
    <property type="entry name" value="HTH_3"/>
    <property type="match status" value="1"/>
</dbReference>
<organism evidence="2 3">
    <name type="scientific">Legionella maceachernii</name>
    <dbReference type="NCBI Taxonomy" id="466"/>
    <lineage>
        <taxon>Bacteria</taxon>
        <taxon>Pseudomonadati</taxon>
        <taxon>Pseudomonadota</taxon>
        <taxon>Gammaproteobacteria</taxon>
        <taxon>Legionellales</taxon>
        <taxon>Legionellaceae</taxon>
        <taxon>Legionella</taxon>
    </lineage>
</organism>
<dbReference type="Proteomes" id="UP000054908">
    <property type="component" value="Unassembled WGS sequence"/>
</dbReference>
<evidence type="ECO:0000313" key="2">
    <source>
        <dbReference type="EMBL" id="KTD25146.1"/>
    </source>
</evidence>
<reference evidence="2 3" key="1">
    <citation type="submission" date="2015-11" db="EMBL/GenBank/DDBJ databases">
        <title>Genomic analysis of 38 Legionella species identifies large and diverse effector repertoires.</title>
        <authorList>
            <person name="Burstein D."/>
            <person name="Amaro F."/>
            <person name="Zusman T."/>
            <person name="Lifshitz Z."/>
            <person name="Cohen O."/>
            <person name="Gilbert J.A."/>
            <person name="Pupko T."/>
            <person name="Shuman H.A."/>
            <person name="Segal G."/>
        </authorList>
    </citation>
    <scope>NUCLEOTIDE SEQUENCE [LARGE SCALE GENOMIC DNA]</scope>
    <source>
        <strain evidence="2 3">PX-1-G2-E2</strain>
    </source>
</reference>
<dbReference type="RefSeq" id="WP_058452871.1">
    <property type="nucleotide sequence ID" value="NZ_CAAAIB010000008.1"/>
</dbReference>
<dbReference type="PATRIC" id="fig|466.6.peg.2255"/>
<dbReference type="InterPro" id="IPR010982">
    <property type="entry name" value="Lambda_DNA-bd_dom_sf"/>
</dbReference>
<dbReference type="AlphaFoldDB" id="A0A0W0VYL4"/>
<dbReference type="PROSITE" id="PS50943">
    <property type="entry name" value="HTH_CROC1"/>
    <property type="match status" value="1"/>
</dbReference>
<dbReference type="GO" id="GO:0003677">
    <property type="term" value="F:DNA binding"/>
    <property type="evidence" value="ECO:0007669"/>
    <property type="project" value="InterPro"/>
</dbReference>